<evidence type="ECO:0000313" key="1">
    <source>
        <dbReference type="EMBL" id="ECE8853769.1"/>
    </source>
</evidence>
<accession>A0A5I0BEL0</accession>
<dbReference type="EMBL" id="AAIJKB010000004">
    <property type="protein sequence ID" value="ECE8853769.1"/>
    <property type="molecule type" value="Genomic_DNA"/>
</dbReference>
<proteinExistence type="predicted"/>
<sequence length="105" mass="11499">MIYLLVDQVAVQQPDEYRRPTLVTLIKSATTKKHSVKSARFAGILPTFRLPTSDERYSAGCNAIKGFGPLWPNTIEVILNALCHIQSLLSQSIPGAGITASLFKN</sequence>
<reference evidence="1" key="1">
    <citation type="submission" date="2019-02" db="EMBL/GenBank/DDBJ databases">
        <authorList>
            <person name="Ashton P.M."/>
            <person name="Dallman T."/>
            <person name="Nair S."/>
            <person name="De Pinna E."/>
            <person name="Peters T."/>
            <person name="Grant K."/>
        </authorList>
    </citation>
    <scope>NUCLEOTIDE SEQUENCE</scope>
    <source>
        <strain evidence="1">446642</strain>
    </source>
</reference>
<comment type="caution">
    <text evidence="1">The sequence shown here is derived from an EMBL/GenBank/DDBJ whole genome shotgun (WGS) entry which is preliminary data.</text>
</comment>
<dbReference type="AlphaFoldDB" id="A0A5I0BEL0"/>
<organism evidence="1">
    <name type="scientific">Salmonella enterica subsp. enterica serovar Koketime</name>
    <dbReference type="NCBI Taxonomy" id="2564632"/>
    <lineage>
        <taxon>Bacteria</taxon>
        <taxon>Pseudomonadati</taxon>
        <taxon>Pseudomonadota</taxon>
        <taxon>Gammaproteobacteria</taxon>
        <taxon>Enterobacterales</taxon>
        <taxon>Enterobacteriaceae</taxon>
        <taxon>Salmonella</taxon>
    </lineage>
</organism>
<name>A0A5I0BEL0_SALET</name>
<protein>
    <submittedName>
        <fullName evidence="1">Uncharacterized protein</fullName>
    </submittedName>
</protein>
<gene>
    <name evidence="1" type="ORF">EWG69_06115</name>
</gene>